<reference evidence="14" key="1">
    <citation type="submission" date="2017-09" db="EMBL/GenBank/DDBJ databases">
        <title>Genome sequence of Nannocystis excedens DSM 71.</title>
        <authorList>
            <person name="Blom J."/>
        </authorList>
    </citation>
    <scope>NUCLEOTIDE SEQUENCE [LARGE SCALE GENOMIC DNA]</scope>
    <source>
        <strain evidence="14">type strain: E19</strain>
    </source>
</reference>
<comment type="similarity">
    <text evidence="9">Belongs to the peroxiredoxin family. BCP/PrxQ subfamily.</text>
</comment>
<dbReference type="GO" id="GO:0045454">
    <property type="term" value="P:cell redox homeostasis"/>
    <property type="evidence" value="ECO:0007669"/>
    <property type="project" value="TreeGrafter"/>
</dbReference>
<keyword evidence="6" id="KW-1015">Disulfide bond</keyword>
<keyword evidence="5 13" id="KW-0560">Oxidoreductase</keyword>
<evidence type="ECO:0000256" key="11">
    <source>
        <dbReference type="ARBA" id="ARBA00049091"/>
    </source>
</evidence>
<evidence type="ECO:0000256" key="10">
    <source>
        <dbReference type="ARBA" id="ARBA00042639"/>
    </source>
</evidence>
<dbReference type="PANTHER" id="PTHR42801">
    <property type="entry name" value="THIOREDOXIN-DEPENDENT PEROXIDE REDUCTASE"/>
    <property type="match status" value="1"/>
</dbReference>
<dbReference type="GO" id="GO:0034599">
    <property type="term" value="P:cellular response to oxidative stress"/>
    <property type="evidence" value="ECO:0007669"/>
    <property type="project" value="TreeGrafter"/>
</dbReference>
<organism evidence="13 14">
    <name type="scientific">Hartmannibacter diazotrophicus</name>
    <dbReference type="NCBI Taxonomy" id="1482074"/>
    <lineage>
        <taxon>Bacteria</taxon>
        <taxon>Pseudomonadati</taxon>
        <taxon>Pseudomonadota</taxon>
        <taxon>Alphaproteobacteria</taxon>
        <taxon>Hyphomicrobiales</taxon>
        <taxon>Pleomorphomonadaceae</taxon>
        <taxon>Hartmannibacter</taxon>
    </lineage>
</organism>
<dbReference type="EMBL" id="LT960614">
    <property type="protein sequence ID" value="SON56417.1"/>
    <property type="molecule type" value="Genomic_DNA"/>
</dbReference>
<keyword evidence="3 13" id="KW-0575">Peroxidase</keyword>
<evidence type="ECO:0000259" key="12">
    <source>
        <dbReference type="PROSITE" id="PS51352"/>
    </source>
</evidence>
<dbReference type="InterPro" id="IPR050924">
    <property type="entry name" value="Peroxiredoxin_BCP/PrxQ"/>
</dbReference>
<feature type="domain" description="Thioredoxin" evidence="12">
    <location>
        <begin position="43"/>
        <end position="215"/>
    </location>
</feature>
<protein>
    <recommendedName>
        <fullName evidence="2">thioredoxin-dependent peroxiredoxin</fullName>
        <ecNumber evidence="2">1.11.1.24</ecNumber>
    </recommendedName>
    <alternativeName>
        <fullName evidence="8">Thioredoxin peroxidase</fullName>
    </alternativeName>
    <alternativeName>
        <fullName evidence="10">Thioredoxin-dependent peroxiredoxin Bcp</fullName>
    </alternativeName>
</protein>
<dbReference type="Proteomes" id="UP000223606">
    <property type="component" value="Chromosome 1"/>
</dbReference>
<dbReference type="AlphaFoldDB" id="A0A2C9D7X5"/>
<evidence type="ECO:0000313" key="13">
    <source>
        <dbReference type="EMBL" id="SON56417.1"/>
    </source>
</evidence>
<keyword evidence="14" id="KW-1185">Reference proteome</keyword>
<dbReference type="OrthoDB" id="9809746at2"/>
<comment type="catalytic activity">
    <reaction evidence="11">
        <text>a hydroperoxide + [thioredoxin]-dithiol = an alcohol + [thioredoxin]-disulfide + H2O</text>
        <dbReference type="Rhea" id="RHEA:62620"/>
        <dbReference type="Rhea" id="RHEA-COMP:10698"/>
        <dbReference type="Rhea" id="RHEA-COMP:10700"/>
        <dbReference type="ChEBI" id="CHEBI:15377"/>
        <dbReference type="ChEBI" id="CHEBI:29950"/>
        <dbReference type="ChEBI" id="CHEBI:30879"/>
        <dbReference type="ChEBI" id="CHEBI:35924"/>
        <dbReference type="ChEBI" id="CHEBI:50058"/>
        <dbReference type="EC" id="1.11.1.24"/>
    </reaction>
</comment>
<evidence type="ECO:0000256" key="5">
    <source>
        <dbReference type="ARBA" id="ARBA00023002"/>
    </source>
</evidence>
<sequence length="215" mass="22593">MSLQKQLDDYKASFEAKAPPETLAIMRAATAALAASGQAERIPAPGSTAPAFSLPDQTGAQVSSADLLARGPLVVSFYRGVWCPYCNLDLKALQAVVAEIEAEGATLVAISPQNAVNSRKTVDTLSLTFPILSDAGNAVADSFGLRFKMPDDLVALYKGFGANLPAVNGDESWSLPMPARFVIAPDGTIAYSEASADYTRRPEPDAMLAALKSIV</sequence>
<dbReference type="InterPro" id="IPR000866">
    <property type="entry name" value="AhpC/TSA"/>
</dbReference>
<dbReference type="CDD" id="cd02970">
    <property type="entry name" value="PRX_like2"/>
    <property type="match status" value="1"/>
</dbReference>
<dbReference type="RefSeq" id="WP_099556803.1">
    <property type="nucleotide sequence ID" value="NZ_LT960614.1"/>
</dbReference>
<name>A0A2C9D7X5_9HYPH</name>
<dbReference type="PANTHER" id="PTHR42801:SF7">
    <property type="entry name" value="SLL1159 PROTEIN"/>
    <property type="match status" value="1"/>
</dbReference>
<dbReference type="GO" id="GO:0008379">
    <property type="term" value="F:thioredoxin peroxidase activity"/>
    <property type="evidence" value="ECO:0007669"/>
    <property type="project" value="TreeGrafter"/>
</dbReference>
<gene>
    <name evidence="13" type="primary">bcp_2</name>
    <name evidence="13" type="ORF">HDIA_2876</name>
</gene>
<evidence type="ECO:0000256" key="2">
    <source>
        <dbReference type="ARBA" id="ARBA00013017"/>
    </source>
</evidence>
<evidence type="ECO:0000256" key="3">
    <source>
        <dbReference type="ARBA" id="ARBA00022559"/>
    </source>
</evidence>
<evidence type="ECO:0000256" key="1">
    <source>
        <dbReference type="ARBA" id="ARBA00003330"/>
    </source>
</evidence>
<dbReference type="InterPro" id="IPR013766">
    <property type="entry name" value="Thioredoxin_domain"/>
</dbReference>
<dbReference type="EC" id="1.11.1.24" evidence="2"/>
<keyword evidence="4" id="KW-0049">Antioxidant</keyword>
<evidence type="ECO:0000313" key="14">
    <source>
        <dbReference type="Proteomes" id="UP000223606"/>
    </source>
</evidence>
<evidence type="ECO:0000256" key="7">
    <source>
        <dbReference type="ARBA" id="ARBA00023284"/>
    </source>
</evidence>
<dbReference type="Gene3D" id="3.40.30.10">
    <property type="entry name" value="Glutaredoxin"/>
    <property type="match status" value="1"/>
</dbReference>
<evidence type="ECO:0000256" key="6">
    <source>
        <dbReference type="ARBA" id="ARBA00023157"/>
    </source>
</evidence>
<accession>A0A2C9D7X5</accession>
<comment type="function">
    <text evidence="1">Thiol-specific peroxidase that catalyzes the reduction of hydrogen peroxide and organic hydroperoxides to water and alcohols, respectively. Plays a role in cell protection against oxidative stress by detoxifying peroxides and as sensor of hydrogen peroxide-mediated signaling events.</text>
</comment>
<keyword evidence="7" id="KW-0676">Redox-active center</keyword>
<evidence type="ECO:0000256" key="8">
    <source>
        <dbReference type="ARBA" id="ARBA00032824"/>
    </source>
</evidence>
<proteinExistence type="inferred from homology"/>
<evidence type="ECO:0000256" key="4">
    <source>
        <dbReference type="ARBA" id="ARBA00022862"/>
    </source>
</evidence>
<dbReference type="SUPFAM" id="SSF52833">
    <property type="entry name" value="Thioredoxin-like"/>
    <property type="match status" value="1"/>
</dbReference>
<dbReference type="GO" id="GO:0005737">
    <property type="term" value="C:cytoplasm"/>
    <property type="evidence" value="ECO:0007669"/>
    <property type="project" value="TreeGrafter"/>
</dbReference>
<dbReference type="Pfam" id="PF00578">
    <property type="entry name" value="AhpC-TSA"/>
    <property type="match status" value="1"/>
</dbReference>
<dbReference type="KEGG" id="hdi:HDIA_2876"/>
<evidence type="ECO:0000256" key="9">
    <source>
        <dbReference type="ARBA" id="ARBA00038489"/>
    </source>
</evidence>
<dbReference type="InterPro" id="IPR036249">
    <property type="entry name" value="Thioredoxin-like_sf"/>
</dbReference>
<dbReference type="PROSITE" id="PS51352">
    <property type="entry name" value="THIOREDOXIN_2"/>
    <property type="match status" value="1"/>
</dbReference>